<proteinExistence type="predicted"/>
<evidence type="ECO:0000313" key="2">
    <source>
        <dbReference type="Proteomes" id="UP001213646"/>
    </source>
</evidence>
<dbReference type="Proteomes" id="UP001213646">
    <property type="component" value="Unassembled WGS sequence"/>
</dbReference>
<evidence type="ECO:0000313" key="1">
    <source>
        <dbReference type="EMBL" id="MDC7150721.1"/>
    </source>
</evidence>
<dbReference type="PROSITE" id="PS51257">
    <property type="entry name" value="PROKAR_LIPOPROTEIN"/>
    <property type="match status" value="1"/>
</dbReference>
<reference evidence="1" key="1">
    <citation type="submission" date="2023-01" db="EMBL/GenBank/DDBJ databases">
        <title>Exploring GABA producing Bacteroides strains toward improving mental health.</title>
        <authorList>
            <person name="Yousuf B."/>
            <person name="Bouhlel N.E."/>
            <person name="Mottawea W."/>
            <person name="Hammami R."/>
        </authorList>
    </citation>
    <scope>NUCLEOTIDE SEQUENCE</scope>
    <source>
        <strain evidence="1">UO.H1047</strain>
    </source>
</reference>
<dbReference type="AlphaFoldDB" id="A0AAW6IAU1"/>
<dbReference type="RefSeq" id="WP_272698608.1">
    <property type="nucleotide sequence ID" value="NZ_JAQPYW010000224.1"/>
</dbReference>
<name>A0AAW6IAU1_9BACT</name>
<sequence>MNIQLKKYTRLTVKITMMAVSLFCLFSVSCINKQKREYRHMCDSLSKMDFPPRVLDILFFRKYGNGIEVDTTFPNGEQHLIQLDYANNYYYAIEYPNIPIIDVMSYDGKDGKLIDWHQRFIDWNNISPWVWYDKEGNVCELSATCSEEKDYIYPTYSIHQLIEKLKQENIDLFHNTSIYYGTDYRDADSIPYKKCGWHVMMKDTTVSNDTCNMTVRLYDGKTGRLSDVYRGRWQGDN</sequence>
<comment type="caution">
    <text evidence="1">The sequence shown here is derived from an EMBL/GenBank/DDBJ whole genome shotgun (WGS) entry which is preliminary data.</text>
</comment>
<dbReference type="EMBL" id="JAQPYX010000142">
    <property type="protein sequence ID" value="MDC7150721.1"/>
    <property type="molecule type" value="Genomic_DNA"/>
</dbReference>
<gene>
    <name evidence="1" type="ORF">PQG89_15095</name>
</gene>
<organism evidence="1 2">
    <name type="scientific">Parabacteroides johnsonii</name>
    <dbReference type="NCBI Taxonomy" id="387661"/>
    <lineage>
        <taxon>Bacteria</taxon>
        <taxon>Pseudomonadati</taxon>
        <taxon>Bacteroidota</taxon>
        <taxon>Bacteroidia</taxon>
        <taxon>Bacteroidales</taxon>
        <taxon>Tannerellaceae</taxon>
        <taxon>Parabacteroides</taxon>
    </lineage>
</organism>
<protein>
    <recommendedName>
        <fullName evidence="3">DUF4595 domain-containing protein</fullName>
    </recommendedName>
</protein>
<evidence type="ECO:0008006" key="3">
    <source>
        <dbReference type="Google" id="ProtNLM"/>
    </source>
</evidence>
<accession>A0AAW6IAU1</accession>